<dbReference type="Pfam" id="PF04172">
    <property type="entry name" value="LrgB"/>
    <property type="match status" value="1"/>
</dbReference>
<sequence length="236" mass="24545">MNAALDAIRHSPLTGLFLTLLAYRLAIALNRRCHGHPLTNTVLVGVLLVISVLWGSGMQYQEYMSGARFIHLLLGPATVALAVPLYDNLHHLKRSAPALFFALLFGGVVGILSGAVLGQLFGLPRPILLSILPRSATTPIAMGIAEQVGGIPSVAAACVILTGIVGAAMLGPLRQRFPRLDDLTLGFATGIAAHGVGTARALQLSETAGAFAGLAMGLNGLMTAVLVPLFCSILQL</sequence>
<dbReference type="PANTHER" id="PTHR30249:SF0">
    <property type="entry name" value="PLASTIDAL GLYCOLATE_GLYCERATE TRANSLOCATOR 1, CHLOROPLASTIC"/>
    <property type="match status" value="1"/>
</dbReference>
<evidence type="ECO:0000256" key="3">
    <source>
        <dbReference type="ARBA" id="ARBA00022989"/>
    </source>
</evidence>
<dbReference type="InterPro" id="IPR007300">
    <property type="entry name" value="CidB/LrgB"/>
</dbReference>
<keyword evidence="2 5" id="KW-0812">Transmembrane</keyword>
<feature type="transmembrane region" description="Helical" evidence="5">
    <location>
        <begin position="208"/>
        <end position="234"/>
    </location>
</feature>
<dbReference type="RefSeq" id="WP_133678828.1">
    <property type="nucleotide sequence ID" value="NZ_SNZP01000003.1"/>
</dbReference>
<keyword evidence="4 5" id="KW-0472">Membrane</keyword>
<evidence type="ECO:0000313" key="7">
    <source>
        <dbReference type="Proteomes" id="UP000295611"/>
    </source>
</evidence>
<feature type="transmembrane region" description="Helical" evidence="5">
    <location>
        <begin position="69"/>
        <end position="86"/>
    </location>
</feature>
<evidence type="ECO:0000256" key="5">
    <source>
        <dbReference type="SAM" id="Phobius"/>
    </source>
</evidence>
<comment type="caution">
    <text evidence="6">The sequence shown here is derived from an EMBL/GenBank/DDBJ whole genome shotgun (WGS) entry which is preliminary data.</text>
</comment>
<feature type="transmembrane region" description="Helical" evidence="5">
    <location>
        <begin position="98"/>
        <end position="120"/>
    </location>
</feature>
<dbReference type="AlphaFoldDB" id="A0A4R7BC28"/>
<dbReference type="Proteomes" id="UP000295611">
    <property type="component" value="Unassembled WGS sequence"/>
</dbReference>
<keyword evidence="6" id="KW-0378">Hydrolase</keyword>
<dbReference type="EMBL" id="SNZP01000003">
    <property type="protein sequence ID" value="TDR81455.1"/>
    <property type="molecule type" value="Genomic_DNA"/>
</dbReference>
<comment type="subcellular location">
    <subcellularLocation>
        <location evidence="1">Membrane</location>
        <topology evidence="1">Multi-pass membrane protein</topology>
    </subcellularLocation>
</comment>
<dbReference type="OrthoDB" id="9811701at2"/>
<name>A0A4R7BC28_9NEIS</name>
<organism evidence="6 7">
    <name type="scientific">Paludibacterium purpuratum</name>
    <dbReference type="NCBI Taxonomy" id="1144873"/>
    <lineage>
        <taxon>Bacteria</taxon>
        <taxon>Pseudomonadati</taxon>
        <taxon>Pseudomonadota</taxon>
        <taxon>Betaproteobacteria</taxon>
        <taxon>Neisseriales</taxon>
        <taxon>Chromobacteriaceae</taxon>
        <taxon>Paludibacterium</taxon>
    </lineage>
</organism>
<feature type="transmembrane region" description="Helical" evidence="5">
    <location>
        <begin position="38"/>
        <end position="57"/>
    </location>
</feature>
<keyword evidence="3 5" id="KW-1133">Transmembrane helix</keyword>
<keyword evidence="7" id="KW-1185">Reference proteome</keyword>
<evidence type="ECO:0000313" key="6">
    <source>
        <dbReference type="EMBL" id="TDR81455.1"/>
    </source>
</evidence>
<gene>
    <name evidence="6" type="ORF">DFP86_103108</name>
</gene>
<reference evidence="6 7" key="1">
    <citation type="submission" date="2019-03" db="EMBL/GenBank/DDBJ databases">
        <title>Genomic Encyclopedia of Type Strains, Phase III (KMG-III): the genomes of soil and plant-associated and newly described type strains.</title>
        <authorList>
            <person name="Whitman W."/>
        </authorList>
    </citation>
    <scope>NUCLEOTIDE SEQUENCE [LARGE SCALE GENOMIC DNA]</scope>
    <source>
        <strain evidence="6 7">CECT 8976</strain>
    </source>
</reference>
<evidence type="ECO:0000256" key="4">
    <source>
        <dbReference type="ARBA" id="ARBA00023136"/>
    </source>
</evidence>
<evidence type="ECO:0000256" key="2">
    <source>
        <dbReference type="ARBA" id="ARBA00022692"/>
    </source>
</evidence>
<accession>A0A4R7BC28</accession>
<dbReference type="GO" id="GO:0016020">
    <property type="term" value="C:membrane"/>
    <property type="evidence" value="ECO:0007669"/>
    <property type="project" value="UniProtKB-SubCell"/>
</dbReference>
<proteinExistence type="predicted"/>
<dbReference type="PANTHER" id="PTHR30249">
    <property type="entry name" value="PUTATIVE SEROTONIN TRANSPORTER"/>
    <property type="match status" value="1"/>
</dbReference>
<evidence type="ECO:0000256" key="1">
    <source>
        <dbReference type="ARBA" id="ARBA00004141"/>
    </source>
</evidence>
<feature type="transmembrane region" description="Helical" evidence="5">
    <location>
        <begin position="151"/>
        <end position="171"/>
    </location>
</feature>
<dbReference type="GO" id="GO:0016787">
    <property type="term" value="F:hydrolase activity"/>
    <property type="evidence" value="ECO:0007669"/>
    <property type="project" value="UniProtKB-KW"/>
</dbReference>
<feature type="transmembrane region" description="Helical" evidence="5">
    <location>
        <begin position="183"/>
        <end position="202"/>
    </location>
</feature>
<protein>
    <submittedName>
        <fullName evidence="6">Putative murein hydrolase (TIGR00659 family)</fullName>
    </submittedName>
</protein>